<gene>
    <name evidence="1" type="primary">Necator_chrIII.g10180</name>
    <name evidence="1" type="ORF">RB195_009415</name>
</gene>
<reference evidence="1 2" key="1">
    <citation type="submission" date="2023-08" db="EMBL/GenBank/DDBJ databases">
        <title>A Necator americanus chromosomal reference genome.</title>
        <authorList>
            <person name="Ilik V."/>
            <person name="Petrzelkova K.J."/>
            <person name="Pardy F."/>
            <person name="Fuh T."/>
            <person name="Niatou-Singa F.S."/>
            <person name="Gouil Q."/>
            <person name="Baker L."/>
            <person name="Ritchie M.E."/>
            <person name="Jex A.R."/>
            <person name="Gazzola D."/>
            <person name="Li H."/>
            <person name="Toshio Fujiwara R."/>
            <person name="Zhan B."/>
            <person name="Aroian R.V."/>
            <person name="Pafco B."/>
            <person name="Schwarz E.M."/>
        </authorList>
    </citation>
    <scope>NUCLEOTIDE SEQUENCE [LARGE SCALE GENOMIC DNA]</scope>
    <source>
        <strain evidence="1 2">Aroian</strain>
        <tissue evidence="1">Whole animal</tissue>
    </source>
</reference>
<proteinExistence type="predicted"/>
<organism evidence="1 2">
    <name type="scientific">Necator americanus</name>
    <name type="common">Human hookworm</name>
    <dbReference type="NCBI Taxonomy" id="51031"/>
    <lineage>
        <taxon>Eukaryota</taxon>
        <taxon>Metazoa</taxon>
        <taxon>Ecdysozoa</taxon>
        <taxon>Nematoda</taxon>
        <taxon>Chromadorea</taxon>
        <taxon>Rhabditida</taxon>
        <taxon>Rhabditina</taxon>
        <taxon>Rhabditomorpha</taxon>
        <taxon>Strongyloidea</taxon>
        <taxon>Ancylostomatidae</taxon>
        <taxon>Bunostominae</taxon>
        <taxon>Necator</taxon>
    </lineage>
</organism>
<dbReference type="Proteomes" id="UP001303046">
    <property type="component" value="Unassembled WGS sequence"/>
</dbReference>
<evidence type="ECO:0000313" key="1">
    <source>
        <dbReference type="EMBL" id="KAK6741539.1"/>
    </source>
</evidence>
<sequence length="66" mass="7529">MNKKFAGIKNTPFLPLLHKSDAFTAKTDRWMGERCGKALSHARFVRKRQSLLCIGLVLFVCFNCRG</sequence>
<keyword evidence="2" id="KW-1185">Reference proteome</keyword>
<protein>
    <submittedName>
        <fullName evidence="1">Uncharacterized protein</fullName>
    </submittedName>
</protein>
<comment type="caution">
    <text evidence="1">The sequence shown here is derived from an EMBL/GenBank/DDBJ whole genome shotgun (WGS) entry which is preliminary data.</text>
</comment>
<accession>A0ABR1CT87</accession>
<dbReference type="EMBL" id="JAVFWL010000003">
    <property type="protein sequence ID" value="KAK6741539.1"/>
    <property type="molecule type" value="Genomic_DNA"/>
</dbReference>
<evidence type="ECO:0000313" key="2">
    <source>
        <dbReference type="Proteomes" id="UP001303046"/>
    </source>
</evidence>
<name>A0ABR1CT87_NECAM</name>